<dbReference type="GO" id="GO:0004553">
    <property type="term" value="F:hydrolase activity, hydrolyzing O-glycosyl compounds"/>
    <property type="evidence" value="ECO:0007669"/>
    <property type="project" value="InterPro"/>
</dbReference>
<dbReference type="InterPro" id="IPR013783">
    <property type="entry name" value="Ig-like_fold"/>
</dbReference>
<dbReference type="Gene3D" id="2.60.40.10">
    <property type="entry name" value="Immunoglobulins"/>
    <property type="match status" value="1"/>
</dbReference>
<dbReference type="GO" id="GO:0005975">
    <property type="term" value="P:carbohydrate metabolic process"/>
    <property type="evidence" value="ECO:0007669"/>
    <property type="project" value="InterPro"/>
</dbReference>
<dbReference type="PROSITE" id="PS51173">
    <property type="entry name" value="CBM2"/>
    <property type="match status" value="1"/>
</dbReference>
<sequence>MKNFAEKIKRSLTLCLYVIALFPLFHNSNYSLSQAATASWSLTSNGNPAVTGNITATAVSKGPGRPDYGGIGAMSHTTDGVRSQNWNRSSYLSFSITSQYYNRDYYEYTVTPTPGNDFNITSVTLEASASTSTPSWFVYYSLDGFATYTQLGVRNSTSLTGLNITVPSGSTLTLRIFGMDLVSNTTYFRNKNVAISGTTSLGCSTPAQPSAITGSGTICATANGTYSVTNDPTATSYTWTLPSGWSGSSTTNSINATSGANGGTITVTVNNACGTSAQQTFNITTTTVPTQPSAITGNGTICATANGTYSVTNDPTATGYTWTLPSGWSGSSTINSINATSGANGGTITVTANNACGTSAQQTFNVTTTTVPTQPSAITGNGIICATANGTYSVTNDPTATSYTWTLPSGWSGNSSTNSINATSGANGGTITVTANNACGASVQQVLTITTTTIDNTVSLSGATLTANQAGATYQWINCTAGNTPVSGATNQSFTPASNGTYAVQITHNGCSDVSSCIVVSSVGIEAAEVNTFHVYPNPGTGIYTLSTQYSFEPSQVTIYTASGQLVNAFSISSQGQQLIVDISNQPEGIYMIFVHTPVTNFHVKIFKQ</sequence>
<dbReference type="InterPro" id="IPR045829">
    <property type="entry name" value="PKD_6"/>
</dbReference>
<name>A0A8J6TY98_9FLAO</name>
<comment type="caution">
    <text evidence="3">The sequence shown here is derived from an EMBL/GenBank/DDBJ whole genome shotgun (WGS) entry which is preliminary data.</text>
</comment>
<evidence type="ECO:0000259" key="2">
    <source>
        <dbReference type="PROSITE" id="PS51173"/>
    </source>
</evidence>
<organism evidence="3 4">
    <name type="scientific">Taishania pollutisoli</name>
    <dbReference type="NCBI Taxonomy" id="2766479"/>
    <lineage>
        <taxon>Bacteria</taxon>
        <taxon>Pseudomonadati</taxon>
        <taxon>Bacteroidota</taxon>
        <taxon>Flavobacteriia</taxon>
        <taxon>Flavobacteriales</taxon>
        <taxon>Crocinitomicaceae</taxon>
        <taxon>Taishania</taxon>
    </lineage>
</organism>
<dbReference type="NCBIfam" id="TIGR04183">
    <property type="entry name" value="Por_Secre_tail"/>
    <property type="match status" value="1"/>
</dbReference>
<accession>A0A8J6TY98</accession>
<feature type="domain" description="CBM2" evidence="2">
    <location>
        <begin position="196"/>
        <end position="305"/>
    </location>
</feature>
<keyword evidence="4" id="KW-1185">Reference proteome</keyword>
<dbReference type="Pfam" id="PF19408">
    <property type="entry name" value="PKD_6"/>
    <property type="match status" value="3"/>
</dbReference>
<dbReference type="AlphaFoldDB" id="A0A8J6TY98"/>
<evidence type="ECO:0000313" key="4">
    <source>
        <dbReference type="Proteomes" id="UP000652681"/>
    </source>
</evidence>
<protein>
    <submittedName>
        <fullName evidence="3">T9SS type A sorting domain-containing protein</fullName>
    </submittedName>
</protein>
<dbReference type="Pfam" id="PF18962">
    <property type="entry name" value="Por_Secre_tail"/>
    <property type="match status" value="1"/>
</dbReference>
<keyword evidence="1" id="KW-0732">Signal</keyword>
<proteinExistence type="predicted"/>
<dbReference type="InterPro" id="IPR026444">
    <property type="entry name" value="Secre_tail"/>
</dbReference>
<dbReference type="Proteomes" id="UP000652681">
    <property type="component" value="Unassembled WGS sequence"/>
</dbReference>
<gene>
    <name evidence="3" type="ORF">H9Y05_00575</name>
</gene>
<evidence type="ECO:0000313" key="3">
    <source>
        <dbReference type="EMBL" id="MBC9810958.1"/>
    </source>
</evidence>
<dbReference type="GO" id="GO:0030247">
    <property type="term" value="F:polysaccharide binding"/>
    <property type="evidence" value="ECO:0007669"/>
    <property type="project" value="UniProtKB-UniRule"/>
</dbReference>
<evidence type="ECO:0000256" key="1">
    <source>
        <dbReference type="ARBA" id="ARBA00022729"/>
    </source>
</evidence>
<reference evidence="3" key="1">
    <citation type="submission" date="2020-09" db="EMBL/GenBank/DDBJ databases">
        <title>Taishania pollutisoli gen. nov., sp. nov., Isolated from Tetrabromobisphenol A-Contaminated Soil.</title>
        <authorList>
            <person name="Chen Q."/>
        </authorList>
    </citation>
    <scope>NUCLEOTIDE SEQUENCE</scope>
    <source>
        <strain evidence="3">CZZ-1</strain>
    </source>
</reference>
<dbReference type="InterPro" id="IPR001919">
    <property type="entry name" value="CBD2"/>
</dbReference>
<dbReference type="RefSeq" id="WP_216713218.1">
    <property type="nucleotide sequence ID" value="NZ_JACVEL010000001.1"/>
</dbReference>
<dbReference type="EMBL" id="JACVEL010000001">
    <property type="protein sequence ID" value="MBC9810958.1"/>
    <property type="molecule type" value="Genomic_DNA"/>
</dbReference>